<organism evidence="14 15">
    <name type="scientific">Paenibacillus arenilitoris</name>
    <dbReference type="NCBI Taxonomy" id="2772299"/>
    <lineage>
        <taxon>Bacteria</taxon>
        <taxon>Bacillati</taxon>
        <taxon>Bacillota</taxon>
        <taxon>Bacilli</taxon>
        <taxon>Bacillales</taxon>
        <taxon>Paenibacillaceae</taxon>
        <taxon>Paenibacillus</taxon>
    </lineage>
</organism>
<dbReference type="Proteomes" id="UP000632125">
    <property type="component" value="Unassembled WGS sequence"/>
</dbReference>
<evidence type="ECO:0000256" key="3">
    <source>
        <dbReference type="ARBA" id="ARBA00012438"/>
    </source>
</evidence>
<reference evidence="14" key="1">
    <citation type="submission" date="2020-09" db="EMBL/GenBank/DDBJ databases">
        <title>A novel bacterium of genus Paenibacillus, isolated from South China Sea.</title>
        <authorList>
            <person name="Huang H."/>
            <person name="Mo K."/>
            <person name="Hu Y."/>
        </authorList>
    </citation>
    <scope>NUCLEOTIDE SEQUENCE</scope>
    <source>
        <strain evidence="14">IB182493</strain>
    </source>
</reference>
<dbReference type="InterPro" id="IPR004358">
    <property type="entry name" value="Sig_transdc_His_kin-like_C"/>
</dbReference>
<dbReference type="CDD" id="cd16922">
    <property type="entry name" value="HATPase_EvgS-ArcB-TorS-like"/>
    <property type="match status" value="1"/>
</dbReference>
<keyword evidence="15" id="KW-1185">Reference proteome</keyword>
<dbReference type="Pfam" id="PF07695">
    <property type="entry name" value="7TMR-DISM_7TM"/>
    <property type="match status" value="1"/>
</dbReference>
<dbReference type="InterPro" id="IPR005467">
    <property type="entry name" value="His_kinase_dom"/>
</dbReference>
<name>A0A927CIM0_9BACL</name>
<dbReference type="SMART" id="SM00448">
    <property type="entry name" value="REC"/>
    <property type="match status" value="1"/>
</dbReference>
<evidence type="ECO:0000259" key="13">
    <source>
        <dbReference type="PROSITE" id="PS50110"/>
    </source>
</evidence>
<keyword evidence="11" id="KW-0472">Membrane</keyword>
<dbReference type="Pfam" id="PF06580">
    <property type="entry name" value="His_kinase"/>
    <property type="match status" value="1"/>
</dbReference>
<feature type="domain" description="Response regulatory" evidence="13">
    <location>
        <begin position="692"/>
        <end position="809"/>
    </location>
</feature>
<dbReference type="Gene3D" id="2.60.120.260">
    <property type="entry name" value="Galactose-binding domain-like"/>
    <property type="match status" value="1"/>
</dbReference>
<dbReference type="InterPro" id="IPR003661">
    <property type="entry name" value="HisK_dim/P_dom"/>
</dbReference>
<evidence type="ECO:0000256" key="8">
    <source>
        <dbReference type="ARBA" id="ARBA00022840"/>
    </source>
</evidence>
<evidence type="ECO:0000313" key="15">
    <source>
        <dbReference type="Proteomes" id="UP000632125"/>
    </source>
</evidence>
<gene>
    <name evidence="14" type="ORF">IDH41_06185</name>
</gene>
<dbReference type="InterPro" id="IPR036097">
    <property type="entry name" value="HisK_dim/P_sf"/>
</dbReference>
<dbReference type="SUPFAM" id="SSF47384">
    <property type="entry name" value="Homodimeric domain of signal transducing histidine kinase"/>
    <property type="match status" value="1"/>
</dbReference>
<comment type="subcellular location">
    <subcellularLocation>
        <location evidence="2">Cell membrane</location>
        <topology evidence="2">Multi-pass membrane protein</topology>
    </subcellularLocation>
</comment>
<evidence type="ECO:0000256" key="6">
    <source>
        <dbReference type="ARBA" id="ARBA00022741"/>
    </source>
</evidence>
<feature type="transmembrane region" description="Helical" evidence="11">
    <location>
        <begin position="7"/>
        <end position="28"/>
    </location>
</feature>
<dbReference type="PANTHER" id="PTHR43047">
    <property type="entry name" value="TWO-COMPONENT HISTIDINE PROTEIN KINASE"/>
    <property type="match status" value="1"/>
</dbReference>
<evidence type="ECO:0000313" key="14">
    <source>
        <dbReference type="EMBL" id="MBD2868155.1"/>
    </source>
</evidence>
<dbReference type="InterPro" id="IPR011006">
    <property type="entry name" value="CheY-like_superfamily"/>
</dbReference>
<evidence type="ECO:0000256" key="7">
    <source>
        <dbReference type="ARBA" id="ARBA00022777"/>
    </source>
</evidence>
<evidence type="ECO:0000259" key="12">
    <source>
        <dbReference type="PROSITE" id="PS50109"/>
    </source>
</evidence>
<feature type="domain" description="Histidine kinase" evidence="12">
    <location>
        <begin position="436"/>
        <end position="655"/>
    </location>
</feature>
<dbReference type="SUPFAM" id="SSF55874">
    <property type="entry name" value="ATPase domain of HSP90 chaperone/DNA topoisomerase II/histidine kinase"/>
    <property type="match status" value="2"/>
</dbReference>
<dbReference type="SMART" id="SM00388">
    <property type="entry name" value="HisKA"/>
    <property type="match status" value="1"/>
</dbReference>
<dbReference type="PRINTS" id="PR00344">
    <property type="entry name" value="BCTRLSENSOR"/>
</dbReference>
<dbReference type="Gene3D" id="3.30.565.10">
    <property type="entry name" value="Histidine kinase-like ATPase, C-terminal domain"/>
    <property type="match status" value="2"/>
</dbReference>
<dbReference type="InterPro" id="IPR001789">
    <property type="entry name" value="Sig_transdc_resp-reg_receiver"/>
</dbReference>
<evidence type="ECO:0000256" key="9">
    <source>
        <dbReference type="ARBA" id="ARBA00023012"/>
    </source>
</evidence>
<dbReference type="GO" id="GO:0005524">
    <property type="term" value="F:ATP binding"/>
    <property type="evidence" value="ECO:0007669"/>
    <property type="project" value="UniProtKB-KW"/>
</dbReference>
<feature type="transmembrane region" description="Helical" evidence="11">
    <location>
        <begin position="332"/>
        <end position="349"/>
    </location>
</feature>
<dbReference type="AlphaFoldDB" id="A0A927CIM0"/>
<protein>
    <recommendedName>
        <fullName evidence="3">histidine kinase</fullName>
        <ecNumber evidence="3">2.7.13.3</ecNumber>
    </recommendedName>
</protein>
<keyword evidence="9" id="KW-0902">Two-component regulatory system</keyword>
<proteinExistence type="predicted"/>
<dbReference type="InterPro" id="IPR011623">
    <property type="entry name" value="7TMR_DISM_rcpt_extracell_dom1"/>
</dbReference>
<dbReference type="Pfam" id="PF00072">
    <property type="entry name" value="Response_reg"/>
    <property type="match status" value="1"/>
</dbReference>
<keyword evidence="11" id="KW-1133">Transmembrane helix</keyword>
<feature type="modified residue" description="4-aspartylphosphate" evidence="10">
    <location>
        <position position="742"/>
    </location>
</feature>
<feature type="transmembrane region" description="Helical" evidence="11">
    <location>
        <begin position="238"/>
        <end position="255"/>
    </location>
</feature>
<dbReference type="CDD" id="cd00082">
    <property type="entry name" value="HisKA"/>
    <property type="match status" value="1"/>
</dbReference>
<evidence type="ECO:0000256" key="1">
    <source>
        <dbReference type="ARBA" id="ARBA00000085"/>
    </source>
</evidence>
<evidence type="ECO:0000256" key="5">
    <source>
        <dbReference type="ARBA" id="ARBA00022679"/>
    </source>
</evidence>
<feature type="transmembrane region" description="Helical" evidence="11">
    <location>
        <begin position="212"/>
        <end position="231"/>
    </location>
</feature>
<feature type="transmembrane region" description="Helical" evidence="11">
    <location>
        <begin position="361"/>
        <end position="384"/>
    </location>
</feature>
<dbReference type="Gene3D" id="1.10.287.130">
    <property type="match status" value="1"/>
</dbReference>
<keyword evidence="11" id="KW-0812">Transmembrane</keyword>
<dbReference type="SMART" id="SM00387">
    <property type="entry name" value="HATPase_c"/>
    <property type="match status" value="2"/>
</dbReference>
<dbReference type="Pfam" id="PF00512">
    <property type="entry name" value="HisKA"/>
    <property type="match status" value="1"/>
</dbReference>
<keyword evidence="4 10" id="KW-0597">Phosphoprotein</keyword>
<dbReference type="InterPro" id="IPR036890">
    <property type="entry name" value="HATPase_C_sf"/>
</dbReference>
<comment type="catalytic activity">
    <reaction evidence="1">
        <text>ATP + protein L-histidine = ADP + protein N-phospho-L-histidine.</text>
        <dbReference type="EC" id="2.7.13.3"/>
    </reaction>
</comment>
<evidence type="ECO:0000256" key="11">
    <source>
        <dbReference type="SAM" id="Phobius"/>
    </source>
</evidence>
<dbReference type="GO" id="GO:0009927">
    <property type="term" value="F:histidine phosphotransfer kinase activity"/>
    <property type="evidence" value="ECO:0007669"/>
    <property type="project" value="TreeGrafter"/>
</dbReference>
<feature type="transmembrane region" description="Helical" evidence="11">
    <location>
        <begin position="309"/>
        <end position="326"/>
    </location>
</feature>
<evidence type="ECO:0000256" key="4">
    <source>
        <dbReference type="ARBA" id="ARBA00022553"/>
    </source>
</evidence>
<dbReference type="GO" id="GO:0000155">
    <property type="term" value="F:phosphorelay sensor kinase activity"/>
    <property type="evidence" value="ECO:0007669"/>
    <property type="project" value="InterPro"/>
</dbReference>
<dbReference type="RefSeq" id="WP_190859260.1">
    <property type="nucleotide sequence ID" value="NZ_JACXIY010000008.1"/>
</dbReference>
<dbReference type="PROSITE" id="PS50109">
    <property type="entry name" value="HIS_KIN"/>
    <property type="match status" value="1"/>
</dbReference>
<dbReference type="InterPro" id="IPR003594">
    <property type="entry name" value="HATPase_dom"/>
</dbReference>
<dbReference type="GO" id="GO:0005886">
    <property type="term" value="C:plasma membrane"/>
    <property type="evidence" value="ECO:0007669"/>
    <property type="project" value="UniProtKB-SubCell"/>
</dbReference>
<dbReference type="InterPro" id="IPR010559">
    <property type="entry name" value="Sig_transdc_His_kin_internal"/>
</dbReference>
<keyword evidence="8" id="KW-0067">ATP-binding</keyword>
<accession>A0A927CIM0</accession>
<dbReference type="Gene3D" id="3.40.50.2300">
    <property type="match status" value="1"/>
</dbReference>
<dbReference type="FunFam" id="3.30.565.10:FF:000006">
    <property type="entry name" value="Sensor histidine kinase WalK"/>
    <property type="match status" value="1"/>
</dbReference>
<dbReference type="SUPFAM" id="SSF52172">
    <property type="entry name" value="CheY-like"/>
    <property type="match status" value="1"/>
</dbReference>
<dbReference type="EC" id="2.7.13.3" evidence="3"/>
<keyword evidence="6" id="KW-0547">Nucleotide-binding</keyword>
<dbReference type="Pfam" id="PF02518">
    <property type="entry name" value="HATPase_c"/>
    <property type="match status" value="2"/>
</dbReference>
<keyword evidence="7" id="KW-0418">Kinase</keyword>
<dbReference type="PANTHER" id="PTHR43047:SF72">
    <property type="entry name" value="OSMOSENSING HISTIDINE PROTEIN KINASE SLN1"/>
    <property type="match status" value="1"/>
</dbReference>
<evidence type="ECO:0000256" key="2">
    <source>
        <dbReference type="ARBA" id="ARBA00004651"/>
    </source>
</evidence>
<sequence length="1024" mass="111983">MNNRVLHVAAAVIVAVILPVYFIILSVYPSFHQPRAADGFLDLSGWDPARDGTVPLTGEWEFYPHRLLLPGQFGEADEPSLAQVPGKWNRYLEREPGDLPGHGYATYRLRIKLDRGADAVYGIRTSNIRMANRIFLNGEEIGASGDPGASADEDAQRNIPYVGFEKIEGGTAELIVHVSNYSYSSGGIIYPILFGEQKAIQKSRELAIFKDAIIFACFLVPAAYFLLLYGMRKKERSLLYLGLFSLTALLYMLVQGEKLIAAVVPGIPHWLVMKLQFSSSTVAYYFLLRSVDRIVPHVVPKKLLTAARRIVAFLMLGAACLPAAWIAQGEPVFVAAGFVSVCIITYLLLKGMRRKRGDYLYLLLSAQSLFVIILMSLLQVAGVLNEAIVIPYEMIVLILSQTLLQGKHFAASVREVEQLSGRLQKLDGLKDEFMANTSHELRTPLHGIVNIAQSMLEGAAGAIHNRKQAEHLAMIVSTGKQLSLLVNDILDFAKLENGEIKLHRRTVHLPAVAESVIEVIRHLLAGKDVRLVRQWPDELPPLSADEDRLRQILYNLLGNAAKFTTRGEIALVAEAGDGFVTVKVEDTGQGIASDRFDDLFESSLHAGAADRRAFEGSGLGLSITKKLVELHGGTIDVESKLGRGSTFSFTIPVAGDAGEAPGRAAAEAAAALETGFLPGENADAPPMPPEFRVLAVDDDPVNLQVLVNLLSLERCEVVAASRAAEALSCLSGSTPFDLVVTDWMMPGMSGLELCRTIRRTHSLSELPVLLLTARGRPGDIEAGFEAGINDFLSKPVDAGELRARVRTLLKLKQSVREAMQSELAFLQAQIKPHFLYNALNTIIAVCPADPYKAMDLLMELSQFLRSSFDFRSRERLTTVKKELELVRSYLALEKARFDERLQVEFEVSGDGNALIPPLCIQPIVENAVNHGVMKRQSGGTVRVRIEEADEGVKVSVADDGVGVSPERIEEALSESGAGRVGLKNIQRRLVALYGDGLRIDTAPHQGTKVEFLVPKASAAGRPKQ</sequence>
<keyword evidence="5" id="KW-0808">Transferase</keyword>
<feature type="transmembrane region" description="Helical" evidence="11">
    <location>
        <begin position="267"/>
        <end position="288"/>
    </location>
</feature>
<dbReference type="PROSITE" id="PS50110">
    <property type="entry name" value="RESPONSE_REGULATORY"/>
    <property type="match status" value="1"/>
</dbReference>
<comment type="caution">
    <text evidence="14">The sequence shown here is derived from an EMBL/GenBank/DDBJ whole genome shotgun (WGS) entry which is preliminary data.</text>
</comment>
<evidence type="ECO:0000256" key="10">
    <source>
        <dbReference type="PROSITE-ProRule" id="PRU00169"/>
    </source>
</evidence>
<dbReference type="EMBL" id="JACXIY010000008">
    <property type="protein sequence ID" value="MBD2868155.1"/>
    <property type="molecule type" value="Genomic_DNA"/>
</dbReference>